<comment type="subcellular location">
    <subcellularLocation>
        <location evidence="1 11">Cell membrane</location>
        <topology evidence="1 11">Multi-pass membrane protein</topology>
    </subcellularLocation>
</comment>
<dbReference type="Proteomes" id="UP000825935">
    <property type="component" value="Chromosome 4"/>
</dbReference>
<dbReference type="GO" id="GO:0051119">
    <property type="term" value="F:sugar transmembrane transporter activity"/>
    <property type="evidence" value="ECO:0007669"/>
    <property type="project" value="InterPro"/>
</dbReference>
<keyword evidence="6 11" id="KW-0812">Transmembrane</keyword>
<comment type="function">
    <text evidence="11">Mediates both low-affinity uptake and efflux of sugar across the membrane.</text>
</comment>
<dbReference type="InterPro" id="IPR004316">
    <property type="entry name" value="SWEET_rpt"/>
</dbReference>
<evidence type="ECO:0000256" key="6">
    <source>
        <dbReference type="ARBA" id="ARBA00022692"/>
    </source>
</evidence>
<evidence type="ECO:0000256" key="11">
    <source>
        <dbReference type="RuleBase" id="RU910715"/>
    </source>
</evidence>
<evidence type="ECO:0000256" key="7">
    <source>
        <dbReference type="ARBA" id="ARBA00022737"/>
    </source>
</evidence>
<keyword evidence="8 11" id="KW-1133">Transmembrane helix</keyword>
<keyword evidence="9 11" id="KW-0472">Membrane</keyword>
<evidence type="ECO:0000256" key="1">
    <source>
        <dbReference type="ARBA" id="ARBA00004651"/>
    </source>
</evidence>
<evidence type="ECO:0000256" key="4">
    <source>
        <dbReference type="ARBA" id="ARBA00022475"/>
    </source>
</evidence>
<feature type="transmembrane region" description="Helical" evidence="11">
    <location>
        <begin position="138"/>
        <end position="162"/>
    </location>
</feature>
<keyword evidence="3 11" id="KW-0813">Transport</keyword>
<reference evidence="12" key="1">
    <citation type="submission" date="2021-08" db="EMBL/GenBank/DDBJ databases">
        <title>WGS assembly of Ceratopteris richardii.</title>
        <authorList>
            <person name="Marchant D.B."/>
            <person name="Chen G."/>
            <person name="Jenkins J."/>
            <person name="Shu S."/>
            <person name="Leebens-Mack J."/>
            <person name="Grimwood J."/>
            <person name="Schmutz J."/>
            <person name="Soltis P."/>
            <person name="Soltis D."/>
            <person name="Chen Z.-H."/>
        </authorList>
    </citation>
    <scope>NUCLEOTIDE SEQUENCE</scope>
    <source>
        <strain evidence="12">Whitten #5841</strain>
        <tissue evidence="12">Leaf</tissue>
    </source>
</reference>
<keyword evidence="4" id="KW-1003">Cell membrane</keyword>
<sequence>MGFSSPLTVHYVLGLLGNIVTVIFFMSSTLKSSWMILRQKKTENEVSCWVNQLFIFMLFNCMLWVFYGLPINRPHNFWIILTNGIGSSLALIAIISFYCYTSRKQRLIVESELEAFFSFFLIMVLTTVMVNKDRERRVLIVGTIAGVLSSCMHFVLLVELCIAWKKNNLKRLQFIPSIAAFLKGALWTAYGWSGRDLFIVVPNGVGVATGVVQLILCLIIRYKDQKVDVAMLPEFRMSDKTAPAAEPQKFPMVDSKQNKTAFFIVWT</sequence>
<evidence type="ECO:0000256" key="3">
    <source>
        <dbReference type="ARBA" id="ARBA00022448"/>
    </source>
</evidence>
<feature type="transmembrane region" description="Helical" evidence="11">
    <location>
        <begin position="12"/>
        <end position="37"/>
    </location>
</feature>
<keyword evidence="7" id="KW-0677">Repeat</keyword>
<evidence type="ECO:0000256" key="9">
    <source>
        <dbReference type="ARBA" id="ARBA00023136"/>
    </source>
</evidence>
<evidence type="ECO:0000256" key="8">
    <source>
        <dbReference type="ARBA" id="ARBA00022989"/>
    </source>
</evidence>
<keyword evidence="13" id="KW-1185">Reference proteome</keyword>
<evidence type="ECO:0000313" key="13">
    <source>
        <dbReference type="Proteomes" id="UP000825935"/>
    </source>
</evidence>
<dbReference type="PANTHER" id="PTHR10791">
    <property type="entry name" value="RAG1-ACTIVATING PROTEIN 1"/>
    <property type="match status" value="1"/>
</dbReference>
<evidence type="ECO:0000256" key="5">
    <source>
        <dbReference type="ARBA" id="ARBA00022597"/>
    </source>
</evidence>
<dbReference type="GO" id="GO:0005886">
    <property type="term" value="C:plasma membrane"/>
    <property type="evidence" value="ECO:0007669"/>
    <property type="project" value="UniProtKB-SubCell"/>
</dbReference>
<gene>
    <name evidence="12" type="ORF">KP509_04G045000</name>
</gene>
<dbReference type="PANTHER" id="PTHR10791:SF30">
    <property type="entry name" value="SUGAR TRANSPORTER SWEET1"/>
    <property type="match status" value="1"/>
</dbReference>
<comment type="similarity">
    <text evidence="2 11">Belongs to the SWEET sugar transporter family.</text>
</comment>
<comment type="function">
    <text evidence="10">Mediates both low-affinity uptake and efflux of sugar across the plasma membrane.</text>
</comment>
<proteinExistence type="inferred from homology"/>
<evidence type="ECO:0000256" key="10">
    <source>
        <dbReference type="ARBA" id="ARBA00037238"/>
    </source>
</evidence>
<feature type="transmembrane region" description="Helical" evidence="11">
    <location>
        <begin position="113"/>
        <end position="132"/>
    </location>
</feature>
<feature type="transmembrane region" description="Helical" evidence="11">
    <location>
        <begin position="49"/>
        <end position="71"/>
    </location>
</feature>
<protein>
    <recommendedName>
        <fullName evidence="11">Bidirectional sugar transporter SWEET</fullName>
    </recommendedName>
</protein>
<comment type="caution">
    <text evidence="12">The sequence shown here is derived from an EMBL/GenBank/DDBJ whole genome shotgun (WGS) entry which is preliminary data.</text>
</comment>
<dbReference type="Gene3D" id="1.20.1280.290">
    <property type="match status" value="2"/>
</dbReference>
<feature type="transmembrane region" description="Helical" evidence="11">
    <location>
        <begin position="77"/>
        <end position="101"/>
    </location>
</feature>
<feature type="transmembrane region" description="Helical" evidence="11">
    <location>
        <begin position="198"/>
        <end position="222"/>
    </location>
</feature>
<dbReference type="OMA" id="LANGTMW"/>
<accession>A0A8T2UZY5</accession>
<organism evidence="12 13">
    <name type="scientific">Ceratopteris richardii</name>
    <name type="common">Triangle waterfern</name>
    <dbReference type="NCBI Taxonomy" id="49495"/>
    <lineage>
        <taxon>Eukaryota</taxon>
        <taxon>Viridiplantae</taxon>
        <taxon>Streptophyta</taxon>
        <taxon>Embryophyta</taxon>
        <taxon>Tracheophyta</taxon>
        <taxon>Polypodiopsida</taxon>
        <taxon>Polypodiidae</taxon>
        <taxon>Polypodiales</taxon>
        <taxon>Pteridineae</taxon>
        <taxon>Pteridaceae</taxon>
        <taxon>Parkerioideae</taxon>
        <taxon>Ceratopteris</taxon>
    </lineage>
</organism>
<evidence type="ECO:0000313" key="12">
    <source>
        <dbReference type="EMBL" id="KAH7439095.1"/>
    </source>
</evidence>
<name>A0A8T2UZY5_CERRI</name>
<feature type="transmembrane region" description="Helical" evidence="11">
    <location>
        <begin position="174"/>
        <end position="192"/>
    </location>
</feature>
<dbReference type="InterPro" id="IPR047664">
    <property type="entry name" value="SWEET"/>
</dbReference>
<dbReference type="AlphaFoldDB" id="A0A8T2UZY5"/>
<dbReference type="OrthoDB" id="409725at2759"/>
<dbReference type="Pfam" id="PF03083">
    <property type="entry name" value="MtN3_slv"/>
    <property type="match status" value="2"/>
</dbReference>
<keyword evidence="5 11" id="KW-0762">Sugar transport</keyword>
<dbReference type="EMBL" id="CM035409">
    <property type="protein sequence ID" value="KAH7439095.1"/>
    <property type="molecule type" value="Genomic_DNA"/>
</dbReference>
<evidence type="ECO:0000256" key="2">
    <source>
        <dbReference type="ARBA" id="ARBA00007809"/>
    </source>
</evidence>